<protein>
    <submittedName>
        <fullName evidence="2">Uncharacterized protein</fullName>
    </submittedName>
</protein>
<reference evidence="1 4" key="3">
    <citation type="submission" date="2019-06" db="EMBL/GenBank/DDBJ databases">
        <title>Whole genome shotgun sequence of Brevibacillus reuszeri NBRC 15719.</title>
        <authorList>
            <person name="Hosoyama A."/>
            <person name="Uohara A."/>
            <person name="Ohji S."/>
            <person name="Ichikawa N."/>
        </authorList>
    </citation>
    <scope>NUCLEOTIDE SEQUENCE [LARGE SCALE GENOMIC DNA]</scope>
    <source>
        <strain evidence="1 4">NBRC 15719</strain>
    </source>
</reference>
<keyword evidence="4" id="KW-1185">Reference proteome</keyword>
<dbReference type="Proteomes" id="UP000319578">
    <property type="component" value="Unassembled WGS sequence"/>
</dbReference>
<dbReference type="EMBL" id="LGIQ01000009">
    <property type="protein sequence ID" value="KNB70274.1"/>
    <property type="molecule type" value="Genomic_DNA"/>
</dbReference>
<accession>A0A0K9YNI2</accession>
<evidence type="ECO:0000313" key="3">
    <source>
        <dbReference type="Proteomes" id="UP000036834"/>
    </source>
</evidence>
<dbReference type="PATRIC" id="fig|54915.3.peg.2000"/>
<comment type="caution">
    <text evidence="2">The sequence shown here is derived from an EMBL/GenBank/DDBJ whole genome shotgun (WGS) entry which is preliminary data.</text>
</comment>
<evidence type="ECO:0000313" key="2">
    <source>
        <dbReference type="EMBL" id="KNB70274.1"/>
    </source>
</evidence>
<sequence length="120" mass="13257">MTEPMQDVQPVTLSSQAFLILCRLYDGCYDDLKQNEPMREIVESIADMLLAGVETLEKQETKPKTITFPLTVQQAFFLRRLVVELLAHAPQGGEDKSAEWLQECLTALSGGGVQSNAPSS</sequence>
<reference evidence="2" key="2">
    <citation type="submission" date="2015-07" db="EMBL/GenBank/DDBJ databases">
        <title>MeaNS - Measles Nucleotide Surveillance Program.</title>
        <authorList>
            <person name="Tran T."/>
            <person name="Druce J."/>
        </authorList>
    </citation>
    <scope>NUCLEOTIDE SEQUENCE</scope>
    <source>
        <strain evidence="2">DSM 9887</strain>
    </source>
</reference>
<dbReference type="RefSeq" id="WP_049739244.1">
    <property type="nucleotide sequence ID" value="NZ_BJON01000028.1"/>
</dbReference>
<dbReference type="STRING" id="54915.ADS79_15015"/>
<evidence type="ECO:0000313" key="4">
    <source>
        <dbReference type="Proteomes" id="UP000319578"/>
    </source>
</evidence>
<dbReference type="EMBL" id="BJON01000028">
    <property type="protein sequence ID" value="GED72270.1"/>
    <property type="molecule type" value="Genomic_DNA"/>
</dbReference>
<dbReference type="Proteomes" id="UP000036834">
    <property type="component" value="Unassembled WGS sequence"/>
</dbReference>
<dbReference type="OrthoDB" id="2468226at2"/>
<dbReference type="AlphaFoldDB" id="A0A0K9YNI2"/>
<reference evidence="3" key="1">
    <citation type="submission" date="2015-07" db="EMBL/GenBank/DDBJ databases">
        <title>Genome sequencing project for genomic taxonomy and phylogenomics of Bacillus-like bacteria.</title>
        <authorList>
            <person name="Liu B."/>
            <person name="Wang J."/>
            <person name="Zhu Y."/>
            <person name="Liu G."/>
            <person name="Chen Q."/>
            <person name="Chen Z."/>
            <person name="Lan J."/>
            <person name="Che J."/>
            <person name="Ge C."/>
            <person name="Shi H."/>
            <person name="Pan Z."/>
            <person name="Liu X."/>
        </authorList>
    </citation>
    <scope>NUCLEOTIDE SEQUENCE [LARGE SCALE GENOMIC DNA]</scope>
    <source>
        <strain evidence="3">DSM 9887</strain>
    </source>
</reference>
<gene>
    <name evidence="2" type="ORF">ADS79_15015</name>
    <name evidence="1" type="ORF">BRE01_59720</name>
</gene>
<organism evidence="2 3">
    <name type="scientific">Brevibacillus reuszeri</name>
    <dbReference type="NCBI Taxonomy" id="54915"/>
    <lineage>
        <taxon>Bacteria</taxon>
        <taxon>Bacillati</taxon>
        <taxon>Bacillota</taxon>
        <taxon>Bacilli</taxon>
        <taxon>Bacillales</taxon>
        <taxon>Paenibacillaceae</taxon>
        <taxon>Brevibacillus</taxon>
    </lineage>
</organism>
<proteinExistence type="predicted"/>
<evidence type="ECO:0000313" key="1">
    <source>
        <dbReference type="EMBL" id="GED72270.1"/>
    </source>
</evidence>
<name>A0A0K9YNI2_9BACL</name>